<evidence type="ECO:0008006" key="3">
    <source>
        <dbReference type="Google" id="ProtNLM"/>
    </source>
</evidence>
<sequence>MDDQIHLSDKRYLNWLQFWQQPWHEMMPGWQALLPGSLPGALQNMQNNDSWKHIDPAILHSLLHLDSGLPPEPGEVLLQWVALSPALKLSALYLAAEIVIRDIARDLIDDSHMAWARHLARALMPGKWPLAGYHDLNAGQIGILLLREWLSPSAWLRARLYYPDELSVAIENLSPGEIPGQRLNQLWHGVIWRLSTVEESQLMAAKE</sequence>
<accession>A0A1M7YVY9</accession>
<dbReference type="Proteomes" id="UP000184600">
    <property type="component" value="Unassembled WGS sequence"/>
</dbReference>
<keyword evidence="2" id="KW-1185">Reference proteome</keyword>
<dbReference type="EMBL" id="FRFG01000028">
    <property type="protein sequence ID" value="SHO56774.1"/>
    <property type="molecule type" value="Genomic_DNA"/>
</dbReference>
<evidence type="ECO:0000313" key="2">
    <source>
        <dbReference type="Proteomes" id="UP000184600"/>
    </source>
</evidence>
<protein>
    <recommendedName>
        <fullName evidence="3">Type III secretion protein</fullName>
    </recommendedName>
</protein>
<dbReference type="AlphaFoldDB" id="A0A1M7YVY9"/>
<gene>
    <name evidence="1" type="ORF">VQ7734_02543</name>
</gene>
<dbReference type="RefSeq" id="WP_073583089.1">
    <property type="nucleotide sequence ID" value="NZ_AP024897.1"/>
</dbReference>
<evidence type="ECO:0000313" key="1">
    <source>
        <dbReference type="EMBL" id="SHO56774.1"/>
    </source>
</evidence>
<dbReference type="STRING" id="1117707.VQ7734_02543"/>
<organism evidence="1 2">
    <name type="scientific">Vibrio quintilis</name>
    <dbReference type="NCBI Taxonomy" id="1117707"/>
    <lineage>
        <taxon>Bacteria</taxon>
        <taxon>Pseudomonadati</taxon>
        <taxon>Pseudomonadota</taxon>
        <taxon>Gammaproteobacteria</taxon>
        <taxon>Vibrionales</taxon>
        <taxon>Vibrionaceae</taxon>
        <taxon>Vibrio</taxon>
    </lineage>
</organism>
<proteinExistence type="predicted"/>
<name>A0A1M7YVY9_9VIBR</name>
<dbReference type="OrthoDB" id="7013311at2"/>
<reference evidence="2" key="1">
    <citation type="submission" date="2016-12" db="EMBL/GenBank/DDBJ databases">
        <authorList>
            <person name="Rodrigo-Torres L."/>
            <person name="Arahal R.D."/>
            <person name="Lucena T."/>
        </authorList>
    </citation>
    <scope>NUCLEOTIDE SEQUENCE [LARGE SCALE GENOMIC DNA]</scope>
</reference>